<dbReference type="Gene3D" id="3.90.120.10">
    <property type="entry name" value="DNA Methylase, subunit A, domain 2"/>
    <property type="match status" value="1"/>
</dbReference>
<dbReference type="REBASE" id="120820">
    <property type="entry name" value="M.Cur9880ORF203P"/>
</dbReference>
<evidence type="ECO:0000256" key="3">
    <source>
        <dbReference type="ARBA" id="ARBA00022691"/>
    </source>
</evidence>
<dbReference type="Pfam" id="PF00145">
    <property type="entry name" value="DNA_methylase"/>
    <property type="match status" value="1"/>
</dbReference>
<dbReference type="SUPFAM" id="SSF53335">
    <property type="entry name" value="S-adenosyl-L-methionine-dependent methyltransferases"/>
    <property type="match status" value="1"/>
</dbReference>
<keyword evidence="4" id="KW-0680">Restriction system</keyword>
<dbReference type="InterPro" id="IPR050390">
    <property type="entry name" value="C5-Methyltransferase"/>
</dbReference>
<accession>A0AAU8TWA5</accession>
<evidence type="ECO:0000256" key="8">
    <source>
        <dbReference type="RuleBase" id="RU000417"/>
    </source>
</evidence>
<evidence type="ECO:0000256" key="1">
    <source>
        <dbReference type="ARBA" id="ARBA00022603"/>
    </source>
</evidence>
<dbReference type="CDD" id="cd00315">
    <property type="entry name" value="Cyt_C5_DNA_methylase"/>
    <property type="match status" value="1"/>
</dbReference>
<dbReference type="GO" id="GO:0003886">
    <property type="term" value="F:DNA (cytosine-5-)-methyltransferase activity"/>
    <property type="evidence" value="ECO:0007669"/>
    <property type="project" value="UniProtKB-EC"/>
</dbReference>
<protein>
    <recommendedName>
        <fullName evidence="8">Cytosine-specific methyltransferase</fullName>
        <ecNumber evidence="8">2.1.1.37</ecNumber>
    </recommendedName>
</protein>
<dbReference type="PROSITE" id="PS00094">
    <property type="entry name" value="C5_MTASE_1"/>
    <property type="match status" value="1"/>
</dbReference>
<evidence type="ECO:0000256" key="4">
    <source>
        <dbReference type="ARBA" id="ARBA00022747"/>
    </source>
</evidence>
<feature type="active site" evidence="6">
    <location>
        <position position="73"/>
    </location>
</feature>
<comment type="similarity">
    <text evidence="6 7">Belongs to the class I-like SAM-binding methyltransferase superfamily. C5-methyltransferase family.</text>
</comment>
<dbReference type="NCBIfam" id="TIGR00675">
    <property type="entry name" value="dcm"/>
    <property type="match status" value="1"/>
</dbReference>
<dbReference type="PANTHER" id="PTHR10629:SF52">
    <property type="entry name" value="DNA (CYTOSINE-5)-METHYLTRANSFERASE 1"/>
    <property type="match status" value="1"/>
</dbReference>
<dbReference type="GO" id="GO:0044027">
    <property type="term" value="P:negative regulation of gene expression via chromosomal CpG island methylation"/>
    <property type="evidence" value="ECO:0007669"/>
    <property type="project" value="TreeGrafter"/>
</dbReference>
<sequence length="333" mass="38153">MKLISLFSGCGGLDLGFLKAGFEIAFANEFDKSIYETYEKNHPNTILIKKDIKELDVSMFQGEFDGIIGGPPCQSWSEAGNLKGINDKRGRLFYEYIRILKNVMPKFFLAENVSGMMAKRHKDAVLNILNLFDKAGFNTKIYEANAKNYGVAQDRKRVFFIGFRKDLDINFTFPKPLNLKQTLKDAIYDLKDSAVPSFDNKTIGGLKIPNHEYFMGSFSTIFMSRNRVRSWNEPAFTIQASGRQTQIHPNSPKMKKLEKDKFEFVKGFENRRLSIRECARLQGFSDDFMLYYKNLNDGYKMVGNAVPVNLAFCIAKEIKKALKDCEIKKVSNF</sequence>
<evidence type="ECO:0000256" key="7">
    <source>
        <dbReference type="RuleBase" id="RU000416"/>
    </source>
</evidence>
<dbReference type="PRINTS" id="PR00105">
    <property type="entry name" value="C5METTRFRASE"/>
</dbReference>
<dbReference type="InterPro" id="IPR001525">
    <property type="entry name" value="C5_MeTfrase"/>
</dbReference>
<evidence type="ECO:0000256" key="2">
    <source>
        <dbReference type="ARBA" id="ARBA00022679"/>
    </source>
</evidence>
<dbReference type="Gene3D" id="3.40.50.150">
    <property type="entry name" value="Vaccinia Virus protein VP39"/>
    <property type="match status" value="1"/>
</dbReference>
<dbReference type="AlphaFoldDB" id="A0AAU8TWA5"/>
<evidence type="ECO:0000256" key="5">
    <source>
        <dbReference type="ARBA" id="ARBA00047422"/>
    </source>
</evidence>
<keyword evidence="1 6" id="KW-0489">Methyltransferase</keyword>
<dbReference type="Proteomes" id="UP000063971">
    <property type="component" value="Chromosome"/>
</dbReference>
<dbReference type="GO" id="GO:0003677">
    <property type="term" value="F:DNA binding"/>
    <property type="evidence" value="ECO:0007669"/>
    <property type="project" value="TreeGrafter"/>
</dbReference>
<keyword evidence="3 6" id="KW-0949">S-adenosyl-L-methionine</keyword>
<evidence type="ECO:0000313" key="9">
    <source>
        <dbReference type="EMBL" id="AKT90085.1"/>
    </source>
</evidence>
<dbReference type="InterPro" id="IPR029063">
    <property type="entry name" value="SAM-dependent_MTases_sf"/>
</dbReference>
<dbReference type="PROSITE" id="PS51679">
    <property type="entry name" value="SAM_MT_C5"/>
    <property type="match status" value="1"/>
</dbReference>
<dbReference type="KEGG" id="cure:CUREO_0203"/>
<dbReference type="EMBL" id="CP012195">
    <property type="protein sequence ID" value="AKT90085.1"/>
    <property type="molecule type" value="Genomic_DNA"/>
</dbReference>
<evidence type="ECO:0000256" key="6">
    <source>
        <dbReference type="PROSITE-ProRule" id="PRU01016"/>
    </source>
</evidence>
<dbReference type="EC" id="2.1.1.37" evidence="8"/>
<dbReference type="InterPro" id="IPR018117">
    <property type="entry name" value="C5_DNA_meth_AS"/>
</dbReference>
<dbReference type="PROSITE" id="PS00095">
    <property type="entry name" value="C5_MTASE_2"/>
    <property type="match status" value="1"/>
</dbReference>
<evidence type="ECO:0000313" key="10">
    <source>
        <dbReference type="Proteomes" id="UP000063971"/>
    </source>
</evidence>
<proteinExistence type="inferred from homology"/>
<gene>
    <name evidence="9" type="ORF">CUREO_0203</name>
</gene>
<dbReference type="GO" id="GO:0032259">
    <property type="term" value="P:methylation"/>
    <property type="evidence" value="ECO:0007669"/>
    <property type="project" value="UniProtKB-KW"/>
</dbReference>
<dbReference type="GO" id="GO:0009307">
    <property type="term" value="P:DNA restriction-modification system"/>
    <property type="evidence" value="ECO:0007669"/>
    <property type="project" value="UniProtKB-KW"/>
</dbReference>
<reference evidence="9 10" key="1">
    <citation type="journal article" date="2015" name="Genome Announc.">
        <title>Complete Genome Sequence of the Campylobacter ureolyticus Clinical Isolate RIGS 9880.</title>
        <authorList>
            <person name="Miller W.G."/>
            <person name="Yee E."/>
            <person name="On S.L."/>
            <person name="Andersen L.P."/>
            <person name="Bono J.L."/>
        </authorList>
    </citation>
    <scope>NUCLEOTIDE SEQUENCE [LARGE SCALE GENOMIC DNA]</scope>
    <source>
        <strain evidence="9 10">RIGS 9880</strain>
    </source>
</reference>
<name>A0AAU8TWA5_9BACT</name>
<dbReference type="RefSeq" id="WP_050333498.1">
    <property type="nucleotide sequence ID" value="NZ_CP012195.1"/>
</dbReference>
<organism evidence="9 10">
    <name type="scientific">Campylobacter ureolyticus RIGS 9880</name>
    <dbReference type="NCBI Taxonomy" id="1032069"/>
    <lineage>
        <taxon>Bacteria</taxon>
        <taxon>Pseudomonadati</taxon>
        <taxon>Campylobacterota</taxon>
        <taxon>Epsilonproteobacteria</taxon>
        <taxon>Campylobacterales</taxon>
        <taxon>Campylobacteraceae</taxon>
        <taxon>Campylobacter</taxon>
    </lineage>
</organism>
<keyword evidence="2 6" id="KW-0808">Transferase</keyword>
<dbReference type="PANTHER" id="PTHR10629">
    <property type="entry name" value="CYTOSINE-SPECIFIC METHYLTRANSFERASE"/>
    <property type="match status" value="1"/>
</dbReference>
<dbReference type="InterPro" id="IPR031303">
    <property type="entry name" value="C5_meth_CS"/>
</dbReference>
<comment type="catalytic activity">
    <reaction evidence="5 8">
        <text>a 2'-deoxycytidine in DNA + S-adenosyl-L-methionine = a 5-methyl-2'-deoxycytidine in DNA + S-adenosyl-L-homocysteine + H(+)</text>
        <dbReference type="Rhea" id="RHEA:13681"/>
        <dbReference type="Rhea" id="RHEA-COMP:11369"/>
        <dbReference type="Rhea" id="RHEA-COMP:11370"/>
        <dbReference type="ChEBI" id="CHEBI:15378"/>
        <dbReference type="ChEBI" id="CHEBI:57856"/>
        <dbReference type="ChEBI" id="CHEBI:59789"/>
        <dbReference type="ChEBI" id="CHEBI:85452"/>
        <dbReference type="ChEBI" id="CHEBI:85454"/>
        <dbReference type="EC" id="2.1.1.37"/>
    </reaction>
</comment>